<evidence type="ECO:0000256" key="1">
    <source>
        <dbReference type="SAM" id="MobiDB-lite"/>
    </source>
</evidence>
<dbReference type="Pfam" id="PF08387">
    <property type="entry name" value="FBD"/>
    <property type="match status" value="1"/>
</dbReference>
<accession>A0A8I6Z781</accession>
<evidence type="ECO:0000313" key="5">
    <source>
        <dbReference type="Proteomes" id="UP000011116"/>
    </source>
</evidence>
<evidence type="ECO:0000313" key="4">
    <source>
        <dbReference type="EnsemblPlants" id="HORVU.MOREX.r3.7HG0745250.1"/>
    </source>
</evidence>
<dbReference type="InterPro" id="IPR055312">
    <property type="entry name" value="FBL15-like"/>
</dbReference>
<dbReference type="Gramene" id="HORVU.MOREX.r3.7HG0745250.1">
    <property type="protein sequence ID" value="HORVU.MOREX.r3.7HG0745250.1"/>
    <property type="gene ID" value="HORVU.MOREX.r3.7HG0745250"/>
</dbReference>
<evidence type="ECO:0000259" key="3">
    <source>
        <dbReference type="Pfam" id="PF08387"/>
    </source>
</evidence>
<evidence type="ECO:0000259" key="2">
    <source>
        <dbReference type="Pfam" id="PF00646"/>
    </source>
</evidence>
<dbReference type="Pfam" id="PF00646">
    <property type="entry name" value="F-box"/>
    <property type="match status" value="1"/>
</dbReference>
<sequence>MERKSGRRLPSSAQMGGAPMEVRPGRRLRSADPQLCSPSVGGGGEPDRISSLPDELILLILTLIGCTATAARTSVLSRRWRDLWIHLRRIVFHNIAPSAASAIGRVRGPAPAVSLLEVRIPSRHLGPFGATASRLLRAAVRLEPEEIVLSFPWSVEFEARQLNLVRLPCFRRTTSLTMERLLFYCPDGEGEFTALRTLSISYGLGGLHSLLPRCPHLRVLSLKFVNDGFGLVQNGSISLHLPSLQELLLETSIVHTDAIDIVAPLLKRLTVSFGTYKTVSSIAISAPMADKVSWEWWYFGARSSVQFGFWSLQRLWLHTGERGGQLPSLHIHASQRWFISNEDTFAQEVEKHMVYDFSVLELHLLKSGHVFGALVFHLLGIIRLSRNIQRLKIVLEKSMLKGKCSPHCTCESTNWRSQTISLTALEEVEINGFKGQEHEFDLLKLLLKCAPVLKKMIVQLSHEASSNNSASAKIYKICRAYSSVECYVYESSGLMHGSQISPLT</sequence>
<feature type="domain" description="F-box" evidence="2">
    <location>
        <begin position="49"/>
        <end position="88"/>
    </location>
</feature>
<dbReference type="InterPro" id="IPR032675">
    <property type="entry name" value="LRR_dom_sf"/>
</dbReference>
<dbReference type="InterPro" id="IPR001810">
    <property type="entry name" value="F-box_dom"/>
</dbReference>
<proteinExistence type="predicted"/>
<evidence type="ECO:0008006" key="6">
    <source>
        <dbReference type="Google" id="ProtNLM"/>
    </source>
</evidence>
<reference evidence="4" key="3">
    <citation type="submission" date="2022-01" db="UniProtKB">
        <authorList>
            <consortium name="EnsemblPlants"/>
        </authorList>
    </citation>
    <scope>IDENTIFICATION</scope>
    <source>
        <strain evidence="4">subsp. vulgare</strain>
    </source>
</reference>
<dbReference type="Proteomes" id="UP000011116">
    <property type="component" value="Chromosome 7H"/>
</dbReference>
<dbReference type="SUPFAM" id="SSF81383">
    <property type="entry name" value="F-box domain"/>
    <property type="match status" value="1"/>
</dbReference>
<dbReference type="Gene3D" id="3.80.10.10">
    <property type="entry name" value="Ribonuclease Inhibitor"/>
    <property type="match status" value="1"/>
</dbReference>
<protein>
    <recommendedName>
        <fullName evidence="6">F-box domain-containing protein</fullName>
    </recommendedName>
</protein>
<dbReference type="EnsemblPlants" id="HORVU.MOREX.r3.7HG0745250.1">
    <property type="protein sequence ID" value="HORVU.MOREX.r3.7HG0745250.1"/>
    <property type="gene ID" value="HORVU.MOREX.r3.7HG0745250"/>
</dbReference>
<organism evidence="4 5">
    <name type="scientific">Hordeum vulgare subsp. vulgare</name>
    <name type="common">Domesticated barley</name>
    <dbReference type="NCBI Taxonomy" id="112509"/>
    <lineage>
        <taxon>Eukaryota</taxon>
        <taxon>Viridiplantae</taxon>
        <taxon>Streptophyta</taxon>
        <taxon>Embryophyta</taxon>
        <taxon>Tracheophyta</taxon>
        <taxon>Spermatophyta</taxon>
        <taxon>Magnoliopsida</taxon>
        <taxon>Liliopsida</taxon>
        <taxon>Poales</taxon>
        <taxon>Poaceae</taxon>
        <taxon>BOP clade</taxon>
        <taxon>Pooideae</taxon>
        <taxon>Triticodae</taxon>
        <taxon>Triticeae</taxon>
        <taxon>Hordeinae</taxon>
        <taxon>Hordeum</taxon>
    </lineage>
</organism>
<dbReference type="InterPro" id="IPR006566">
    <property type="entry name" value="FBD"/>
</dbReference>
<dbReference type="InterPro" id="IPR036047">
    <property type="entry name" value="F-box-like_dom_sf"/>
</dbReference>
<dbReference type="PANTHER" id="PTHR34709:SF33">
    <property type="entry name" value="F-BOX DOMAIN-CONTAINING PROTEIN"/>
    <property type="match status" value="1"/>
</dbReference>
<dbReference type="AlphaFoldDB" id="A0A8I6Z781"/>
<feature type="region of interest" description="Disordered" evidence="1">
    <location>
        <begin position="1"/>
        <end position="47"/>
    </location>
</feature>
<dbReference type="Gramene" id="HORVU.MOREX.r2.7HG0618030.1">
    <property type="protein sequence ID" value="HORVU.MOREX.r2.7HG0618030.1"/>
    <property type="gene ID" value="HORVU.MOREX.r2.7HG0618030"/>
</dbReference>
<reference evidence="4" key="2">
    <citation type="submission" date="2020-10" db="EMBL/GenBank/DDBJ databases">
        <authorList>
            <person name="Scholz U."/>
            <person name="Mascher M."/>
            <person name="Fiebig A."/>
        </authorList>
    </citation>
    <scope>NUCLEOTIDE SEQUENCE [LARGE SCALE GENOMIC DNA]</scope>
    <source>
        <strain evidence="4">cv. Morex</strain>
    </source>
</reference>
<name>A0A8I6Z781_HORVV</name>
<reference evidence="5" key="1">
    <citation type="journal article" date="2012" name="Nature">
        <title>A physical, genetic and functional sequence assembly of the barley genome.</title>
        <authorList>
            <consortium name="The International Barley Genome Sequencing Consortium"/>
            <person name="Mayer K.F."/>
            <person name="Waugh R."/>
            <person name="Brown J.W."/>
            <person name="Schulman A."/>
            <person name="Langridge P."/>
            <person name="Platzer M."/>
            <person name="Fincher G.B."/>
            <person name="Muehlbauer G.J."/>
            <person name="Sato K."/>
            <person name="Close T.J."/>
            <person name="Wise R.P."/>
            <person name="Stein N."/>
        </authorList>
    </citation>
    <scope>NUCLEOTIDE SEQUENCE [LARGE SCALE GENOMIC DNA]</scope>
    <source>
        <strain evidence="5">cv. Morex</strain>
    </source>
</reference>
<keyword evidence="5" id="KW-1185">Reference proteome</keyword>
<dbReference type="PANTHER" id="PTHR34709">
    <property type="entry name" value="OS10G0396666 PROTEIN"/>
    <property type="match status" value="1"/>
</dbReference>
<feature type="domain" description="FBD" evidence="3">
    <location>
        <begin position="423"/>
        <end position="457"/>
    </location>
</feature>